<feature type="chain" id="PRO_5004577841" description="Cupin type-2 domain-containing protein" evidence="3">
    <location>
        <begin position="29"/>
        <end position="148"/>
    </location>
</feature>
<protein>
    <recommendedName>
        <fullName evidence="4">Cupin type-2 domain-containing protein</fullName>
    </recommendedName>
</protein>
<evidence type="ECO:0000256" key="2">
    <source>
        <dbReference type="SAM" id="MobiDB-lite"/>
    </source>
</evidence>
<dbReference type="InterPro" id="IPR013096">
    <property type="entry name" value="Cupin_2"/>
</dbReference>
<feature type="domain" description="Cupin type-2" evidence="4">
    <location>
        <begin position="67"/>
        <end position="133"/>
    </location>
</feature>
<dbReference type="STRING" id="1346791.M529_06130"/>
<dbReference type="PATRIC" id="fig|1346791.3.peg.1171"/>
<evidence type="ECO:0000256" key="1">
    <source>
        <dbReference type="ARBA" id="ARBA00022723"/>
    </source>
</evidence>
<proteinExistence type="predicted"/>
<dbReference type="InterPro" id="IPR011051">
    <property type="entry name" value="RmlC_Cupin_sf"/>
</dbReference>
<dbReference type="InterPro" id="IPR051610">
    <property type="entry name" value="GPI/OXD"/>
</dbReference>
<keyword evidence="1" id="KW-0479">Metal-binding</keyword>
<dbReference type="EMBL" id="AUWY01000048">
    <property type="protein sequence ID" value="EQB33106.1"/>
    <property type="molecule type" value="Genomic_DNA"/>
</dbReference>
<dbReference type="eggNOG" id="COG0662">
    <property type="taxonomic scope" value="Bacteria"/>
</dbReference>
<dbReference type="PANTHER" id="PTHR35848">
    <property type="entry name" value="OXALATE-BINDING PROTEIN"/>
    <property type="match status" value="1"/>
</dbReference>
<dbReference type="PANTHER" id="PTHR35848:SF9">
    <property type="entry name" value="SLL1358 PROTEIN"/>
    <property type="match status" value="1"/>
</dbReference>
<dbReference type="Pfam" id="PF07883">
    <property type="entry name" value="Cupin_2"/>
    <property type="match status" value="1"/>
</dbReference>
<gene>
    <name evidence="5" type="ORF">M529_06130</name>
</gene>
<evidence type="ECO:0000256" key="3">
    <source>
        <dbReference type="SAM" id="SignalP"/>
    </source>
</evidence>
<evidence type="ECO:0000259" key="4">
    <source>
        <dbReference type="Pfam" id="PF07883"/>
    </source>
</evidence>
<dbReference type="AlphaFoldDB" id="T0J579"/>
<keyword evidence="3" id="KW-0732">Signal</keyword>
<evidence type="ECO:0000313" key="6">
    <source>
        <dbReference type="Proteomes" id="UP000015523"/>
    </source>
</evidence>
<dbReference type="GO" id="GO:0046872">
    <property type="term" value="F:metal ion binding"/>
    <property type="evidence" value="ECO:0007669"/>
    <property type="project" value="UniProtKB-KW"/>
</dbReference>
<reference evidence="5 6" key="1">
    <citation type="journal article" date="2013" name="Genome Announc.">
        <title>Draft Genome Sequence of Sphingobium ummariense Strain RL-3, a Hexachlorocyclohexane-Degrading Bacterium.</title>
        <authorList>
            <person name="Kohli P."/>
            <person name="Dua A."/>
            <person name="Sangwan N."/>
            <person name="Oldach P."/>
            <person name="Khurana J.P."/>
            <person name="Lal R."/>
        </authorList>
    </citation>
    <scope>NUCLEOTIDE SEQUENCE [LARGE SCALE GENOMIC DNA]</scope>
    <source>
        <strain evidence="5 6">RL-3</strain>
    </source>
</reference>
<dbReference type="Gene3D" id="2.60.120.10">
    <property type="entry name" value="Jelly Rolls"/>
    <property type="match status" value="1"/>
</dbReference>
<accession>T0J579</accession>
<name>T0J579_9SPHN</name>
<organism evidence="5 6">
    <name type="scientific">Sphingobium ummariense RL-3</name>
    <dbReference type="NCBI Taxonomy" id="1346791"/>
    <lineage>
        <taxon>Bacteria</taxon>
        <taxon>Pseudomonadati</taxon>
        <taxon>Pseudomonadota</taxon>
        <taxon>Alphaproteobacteria</taxon>
        <taxon>Sphingomonadales</taxon>
        <taxon>Sphingomonadaceae</taxon>
        <taxon>Sphingobium</taxon>
    </lineage>
</organism>
<feature type="signal peptide" evidence="3">
    <location>
        <begin position="1"/>
        <end position="28"/>
    </location>
</feature>
<comment type="caution">
    <text evidence="5">The sequence shown here is derived from an EMBL/GenBank/DDBJ whole genome shotgun (WGS) entry which is preliminary data.</text>
</comment>
<dbReference type="OrthoDB" id="9810191at2"/>
<evidence type="ECO:0000313" key="5">
    <source>
        <dbReference type="EMBL" id="EQB33106.1"/>
    </source>
</evidence>
<feature type="region of interest" description="Disordered" evidence="2">
    <location>
        <begin position="118"/>
        <end position="148"/>
    </location>
</feature>
<dbReference type="SUPFAM" id="SSF51182">
    <property type="entry name" value="RmlC-like cupins"/>
    <property type="match status" value="1"/>
</dbReference>
<keyword evidence="6" id="KW-1185">Reference proteome</keyword>
<sequence length="148" mass="15926">MAARRGPLVLPCMSRLALLLLVPLLAAAADPPAAAPIDKGKAEHYVWGGTNDGWHLVKRDGMSVIQERLAPGAAEVRHYHQRARQFFYVLAGEFTMEAGGETFTLSPGQGIEIPPGMAHQAQNRSSAPVDILVNSTPQSHGDRVEAPR</sequence>
<dbReference type="Proteomes" id="UP000015523">
    <property type="component" value="Unassembled WGS sequence"/>
</dbReference>
<dbReference type="InterPro" id="IPR014710">
    <property type="entry name" value="RmlC-like_jellyroll"/>
</dbReference>